<dbReference type="InterPro" id="IPR025997">
    <property type="entry name" value="SBP_2_dom"/>
</dbReference>
<evidence type="ECO:0000256" key="2">
    <source>
        <dbReference type="ARBA" id="ARBA00007639"/>
    </source>
</evidence>
<dbReference type="InterPro" id="IPR028082">
    <property type="entry name" value="Peripla_BP_I"/>
</dbReference>
<comment type="similarity">
    <text evidence="2">Belongs to the bacterial solute-binding protein 2 family.</text>
</comment>
<dbReference type="AlphaFoldDB" id="A0A3E5G8K1"/>
<evidence type="ECO:0000313" key="5">
    <source>
        <dbReference type="EMBL" id="RGO30820.1"/>
    </source>
</evidence>
<protein>
    <submittedName>
        <fullName evidence="5">Sugar ABC transporter substrate-binding protein</fullName>
    </submittedName>
</protein>
<dbReference type="EMBL" id="QSVN01000015">
    <property type="protein sequence ID" value="RGO30820.1"/>
    <property type="molecule type" value="Genomic_DNA"/>
</dbReference>
<accession>A0A3E5G8K1</accession>
<evidence type="ECO:0000256" key="1">
    <source>
        <dbReference type="ARBA" id="ARBA00004196"/>
    </source>
</evidence>
<feature type="domain" description="Periplasmic binding protein" evidence="4">
    <location>
        <begin position="82"/>
        <end position="268"/>
    </location>
</feature>
<keyword evidence="3" id="KW-0732">Signal</keyword>
<dbReference type="GO" id="GO:0030313">
    <property type="term" value="C:cell envelope"/>
    <property type="evidence" value="ECO:0007669"/>
    <property type="project" value="UniProtKB-SubCell"/>
</dbReference>
<reference evidence="5 6" key="1">
    <citation type="submission" date="2018-08" db="EMBL/GenBank/DDBJ databases">
        <title>A genome reference for cultivated species of the human gut microbiota.</title>
        <authorList>
            <person name="Zou Y."/>
            <person name="Xue W."/>
            <person name="Luo G."/>
        </authorList>
    </citation>
    <scope>NUCLEOTIDE SEQUENCE [LARGE SCALE GENOMIC DNA]</scope>
    <source>
        <strain evidence="5 6">OM02-16</strain>
    </source>
</reference>
<proteinExistence type="inferred from homology"/>
<dbReference type="Proteomes" id="UP000261285">
    <property type="component" value="Unassembled WGS sequence"/>
</dbReference>
<dbReference type="PANTHER" id="PTHR46847">
    <property type="entry name" value="D-ALLOSE-BINDING PERIPLASMIC PROTEIN-RELATED"/>
    <property type="match status" value="1"/>
</dbReference>
<evidence type="ECO:0000313" key="6">
    <source>
        <dbReference type="Proteomes" id="UP000261285"/>
    </source>
</evidence>
<organism evidence="5 6">
    <name type="scientific">Dorea longicatena</name>
    <dbReference type="NCBI Taxonomy" id="88431"/>
    <lineage>
        <taxon>Bacteria</taxon>
        <taxon>Bacillati</taxon>
        <taxon>Bacillota</taxon>
        <taxon>Clostridia</taxon>
        <taxon>Lachnospirales</taxon>
        <taxon>Lachnospiraceae</taxon>
        <taxon>Dorea</taxon>
    </lineage>
</organism>
<dbReference type="Pfam" id="PF13407">
    <property type="entry name" value="Peripla_BP_4"/>
    <property type="match status" value="2"/>
</dbReference>
<comment type="caution">
    <text evidence="5">The sequence shown here is derived from an EMBL/GenBank/DDBJ whole genome shotgun (WGS) entry which is preliminary data.</text>
</comment>
<evidence type="ECO:0000259" key="4">
    <source>
        <dbReference type="Pfam" id="PF13407"/>
    </source>
</evidence>
<dbReference type="GO" id="GO:0030246">
    <property type="term" value="F:carbohydrate binding"/>
    <property type="evidence" value="ECO:0007669"/>
    <property type="project" value="UniProtKB-ARBA"/>
</dbReference>
<sequence>MIPDIGERKMKRNRIIAMLLGMALLVCGCQQTPKATDEEKKIEAEKNTTKTEEKEYQGKLDLISPAAYNNTNGLKLKKGDYISIIGKANGTQYWDEVKKGVTQAAEDLNASLGYTGKDKIKVTYNAPDKADNVDDQVNLLDEELDRYPVAVGISIVDLQACQVQFDLATDSEIPVVTFDSGSDYQGVAADVSTDNVAAGTEAAQRLAEEMGDSGEAVLFIQDSKSQAALQREKAVTDELTANHPNISVVNVYHMDELSNMQKTVSDEINAGTYRPKDSELPDGQLTGEDIVAADSITEDQVVDYILANHPNITGCFAANGDSVKLAADGLERNKMEKKVKVIGFDANDDEIQDLKDGTVDGLIVQNPFGMGYATVVAAARASLDMGNEAIVNTGYTWVTKENLKTDEVQKILYTK</sequence>
<feature type="domain" description="Periplasmic binding protein" evidence="4">
    <location>
        <begin position="292"/>
        <end position="381"/>
    </location>
</feature>
<name>A0A3E5G8K1_9FIRM</name>
<dbReference type="PANTHER" id="PTHR46847:SF1">
    <property type="entry name" value="D-ALLOSE-BINDING PERIPLASMIC PROTEIN-RELATED"/>
    <property type="match status" value="1"/>
</dbReference>
<evidence type="ECO:0000256" key="3">
    <source>
        <dbReference type="ARBA" id="ARBA00022729"/>
    </source>
</evidence>
<dbReference type="SUPFAM" id="SSF53822">
    <property type="entry name" value="Periplasmic binding protein-like I"/>
    <property type="match status" value="1"/>
</dbReference>
<comment type="subcellular location">
    <subcellularLocation>
        <location evidence="1">Cell envelope</location>
    </subcellularLocation>
</comment>
<gene>
    <name evidence="5" type="ORF">DXB16_11695</name>
</gene>
<dbReference type="Gene3D" id="3.40.50.2300">
    <property type="match status" value="2"/>
</dbReference>